<keyword evidence="7" id="KW-1185">Reference proteome</keyword>
<dbReference type="OrthoDB" id="9974421at2759"/>
<evidence type="ECO:0000256" key="1">
    <source>
        <dbReference type="ARBA" id="ARBA00001974"/>
    </source>
</evidence>
<accession>A0A6S7J724</accession>
<feature type="domain" description="AB hydrolase-1" evidence="5">
    <location>
        <begin position="143"/>
        <end position="280"/>
    </location>
</feature>
<evidence type="ECO:0000256" key="2">
    <source>
        <dbReference type="ARBA" id="ARBA00022630"/>
    </source>
</evidence>
<evidence type="ECO:0000256" key="3">
    <source>
        <dbReference type="ARBA" id="ARBA00022827"/>
    </source>
</evidence>
<dbReference type="Gene3D" id="3.40.50.1820">
    <property type="entry name" value="alpha/beta hydrolase"/>
    <property type="match status" value="1"/>
</dbReference>
<dbReference type="EMBL" id="CACRXK020013811">
    <property type="protein sequence ID" value="CAB4025764.1"/>
    <property type="molecule type" value="Genomic_DNA"/>
</dbReference>
<dbReference type="AlphaFoldDB" id="A0A6S7J724"/>
<evidence type="ECO:0000259" key="5">
    <source>
        <dbReference type="Pfam" id="PF12697"/>
    </source>
</evidence>
<dbReference type="Pfam" id="PF12697">
    <property type="entry name" value="Abhydrolase_6"/>
    <property type="match status" value="1"/>
</dbReference>
<keyword evidence="4" id="KW-0560">Oxidoreductase</keyword>
<dbReference type="PANTHER" id="PTHR47470">
    <property type="entry name" value="CHOLESTEROL OXIDASE"/>
    <property type="match status" value="1"/>
</dbReference>
<dbReference type="InterPro" id="IPR029058">
    <property type="entry name" value="AB_hydrolase_fold"/>
</dbReference>
<proteinExistence type="predicted"/>
<name>A0A6S7J724_PARCT</name>
<evidence type="ECO:0000256" key="4">
    <source>
        <dbReference type="ARBA" id="ARBA00023002"/>
    </source>
</evidence>
<gene>
    <name evidence="6" type="ORF">PACLA_8A033155</name>
</gene>
<evidence type="ECO:0000313" key="7">
    <source>
        <dbReference type="Proteomes" id="UP001152795"/>
    </source>
</evidence>
<dbReference type="SUPFAM" id="SSF53474">
    <property type="entry name" value="alpha/beta-Hydrolases"/>
    <property type="match status" value="1"/>
</dbReference>
<organism evidence="6 7">
    <name type="scientific">Paramuricea clavata</name>
    <name type="common">Red gorgonian</name>
    <name type="synonym">Violescent sea-whip</name>
    <dbReference type="NCBI Taxonomy" id="317549"/>
    <lineage>
        <taxon>Eukaryota</taxon>
        <taxon>Metazoa</taxon>
        <taxon>Cnidaria</taxon>
        <taxon>Anthozoa</taxon>
        <taxon>Octocorallia</taxon>
        <taxon>Malacalcyonacea</taxon>
        <taxon>Plexauridae</taxon>
        <taxon>Paramuricea</taxon>
    </lineage>
</organism>
<dbReference type="Proteomes" id="UP001152795">
    <property type="component" value="Unassembled WGS sequence"/>
</dbReference>
<dbReference type="GO" id="GO:0016491">
    <property type="term" value="F:oxidoreductase activity"/>
    <property type="evidence" value="ECO:0007669"/>
    <property type="project" value="UniProtKB-KW"/>
</dbReference>
<reference evidence="6" key="1">
    <citation type="submission" date="2020-04" db="EMBL/GenBank/DDBJ databases">
        <authorList>
            <person name="Alioto T."/>
            <person name="Alioto T."/>
            <person name="Gomez Garrido J."/>
        </authorList>
    </citation>
    <scope>NUCLEOTIDE SEQUENCE</scope>
    <source>
        <strain evidence="6">A484AB</strain>
    </source>
</reference>
<keyword evidence="2" id="KW-0285">Flavoprotein</keyword>
<dbReference type="InterPro" id="IPR000073">
    <property type="entry name" value="AB_hydrolase_1"/>
</dbReference>
<sequence length="473" mass="52719">MIGKFIRGERQDVETSCKFTLTIESNDIKAMLEFDPDHTAQISGTVTCPALSSSPLTVSEGCFQLFSPAKNDKPDSPSKQMLYKMTLWDVYGPGVNFGDEDAAPRQRRALKLRGCTPIVYECVTKDEFQILLTRYEGGPKGPVVMFHGASVSSEIFRLDSIDANLVEYLVQYGYDVWLVDWRTSCNLPKMVEKNYTLDDCAAYDYPAAIDKVLDVTNKKTVQVVAHCAGSLVLFASLLSGALEGKVRSIVASQVAANPIPAPFNAYKSSLRLPGIAHAIGIHGLTVNTDAHALFFGRMFNGLSRAVVNHLVLPYSERCESPVCHRVTFIFGLLWEHKNLTELTHNTLHQFFGHVTTLVNAQLALTMRWQKLVSASGEDIYLPESDKELKSPVYKEHINRLNLPIRFIVGEKNSCYLPKSTLTTLNLVKEAHPHQNYSRVVIPDYGHLDCIYGKEAAVDVFPHILEALDQYAES</sequence>
<dbReference type="PANTHER" id="PTHR47470:SF1">
    <property type="entry name" value="FAD-DEPENDENT OXIDOREDUCTASE 2 FAD BINDING DOMAIN-CONTAINING PROTEIN"/>
    <property type="match status" value="1"/>
</dbReference>
<keyword evidence="3" id="KW-0274">FAD</keyword>
<protein>
    <recommendedName>
        <fullName evidence="5">AB hydrolase-1 domain-containing protein</fullName>
    </recommendedName>
</protein>
<comment type="caution">
    <text evidence="6">The sequence shown here is derived from an EMBL/GenBank/DDBJ whole genome shotgun (WGS) entry which is preliminary data.</text>
</comment>
<comment type="cofactor">
    <cofactor evidence="1">
        <name>FAD</name>
        <dbReference type="ChEBI" id="CHEBI:57692"/>
    </cofactor>
</comment>
<evidence type="ECO:0000313" key="6">
    <source>
        <dbReference type="EMBL" id="CAB4025764.1"/>
    </source>
</evidence>
<dbReference type="InterPro" id="IPR052542">
    <property type="entry name" value="Cholesterol_Oxidase"/>
</dbReference>